<dbReference type="AlphaFoldDB" id="A0A8F5VQC5"/>
<evidence type="ECO:0000313" key="1">
    <source>
        <dbReference type="EMBL" id="QXO96038.1"/>
    </source>
</evidence>
<evidence type="ECO:0000313" key="2">
    <source>
        <dbReference type="Proteomes" id="UP000694228"/>
    </source>
</evidence>
<protein>
    <submittedName>
        <fullName evidence="1">Uncharacterized protein</fullName>
    </submittedName>
</protein>
<reference evidence="1 2" key="1">
    <citation type="submission" date="2021-06" db="EMBL/GenBank/DDBJ databases">
        <title>Complete genome sequence of the secondary alcohol utilizing methanogen Methanospirillum hungatei strain GP1.</title>
        <authorList>
            <person name="Day L.A."/>
            <person name="Costa K.C."/>
        </authorList>
    </citation>
    <scope>NUCLEOTIDE SEQUENCE [LARGE SCALE GENOMIC DNA]</scope>
    <source>
        <strain evidence="1 2">GP1</strain>
    </source>
</reference>
<organism evidence="1 2">
    <name type="scientific">Methanospirillum hungatei</name>
    <dbReference type="NCBI Taxonomy" id="2203"/>
    <lineage>
        <taxon>Archaea</taxon>
        <taxon>Methanobacteriati</taxon>
        <taxon>Methanobacteriota</taxon>
        <taxon>Stenosarchaea group</taxon>
        <taxon>Methanomicrobia</taxon>
        <taxon>Methanomicrobiales</taxon>
        <taxon>Methanospirillaceae</taxon>
        <taxon>Methanospirillum</taxon>
    </lineage>
</organism>
<name>A0A8F5VQC5_METHU</name>
<sequence>MRDNELSLRKEDLISIGVESINQIYDLLPTPISKDVILDDHLYNIYQESYRCLCFSLFDAGIILIGQLLEKTLKIIILLKTGEVKTGTMGSAIQYAFNNNLLFLEDISFLRFFTKKFRNPYTHLNLKEIIGYHPIPIFKYSTGKTIEDLIYNTQLIMKKIREGKVNPHFVDASSDSLLASMVKPEIDKKKALFCAWIAYMKFEEMAKIYIKPKDFENYIEKFGSPYDKIASITTNEDSD</sequence>
<gene>
    <name evidence="1" type="ORF">KSK55_06625</name>
</gene>
<accession>A0A8F5VQC5</accession>
<dbReference type="Proteomes" id="UP000694228">
    <property type="component" value="Chromosome"/>
</dbReference>
<dbReference type="EMBL" id="CP077107">
    <property type="protein sequence ID" value="QXO96038.1"/>
    <property type="molecule type" value="Genomic_DNA"/>
</dbReference>
<proteinExistence type="predicted"/>
<dbReference type="OrthoDB" id="384539at2157"/>